<dbReference type="OMA" id="DWAKEDS"/>
<dbReference type="SUPFAM" id="SSF56112">
    <property type="entry name" value="Protein kinase-like (PK-like)"/>
    <property type="match status" value="1"/>
</dbReference>
<keyword evidence="4" id="KW-1185">Reference proteome</keyword>
<accession>L8HDT8</accession>
<dbReference type="PANTHER" id="PTHR12984">
    <property type="entry name" value="SCY1-RELATED S/T PROTEIN KINASE-LIKE"/>
    <property type="match status" value="1"/>
</dbReference>
<feature type="compositionally biased region" description="Basic and acidic residues" evidence="1">
    <location>
        <begin position="522"/>
        <end position="534"/>
    </location>
</feature>
<dbReference type="InterPro" id="IPR011989">
    <property type="entry name" value="ARM-like"/>
</dbReference>
<dbReference type="VEuPathDB" id="AmoebaDB:ACA1_142430"/>
<dbReference type="PANTHER" id="PTHR12984:SF3">
    <property type="entry name" value="N-TERMINAL KINASE-LIKE PROTEIN"/>
    <property type="match status" value="1"/>
</dbReference>
<dbReference type="AlphaFoldDB" id="L8HDT8"/>
<feature type="compositionally biased region" description="Basic residues" evidence="1">
    <location>
        <begin position="695"/>
        <end position="704"/>
    </location>
</feature>
<dbReference type="Pfam" id="PF00069">
    <property type="entry name" value="Pkinase"/>
    <property type="match status" value="1"/>
</dbReference>
<dbReference type="GeneID" id="14923494"/>
<feature type="compositionally biased region" description="Low complexity" evidence="1">
    <location>
        <begin position="507"/>
        <end position="521"/>
    </location>
</feature>
<dbReference type="InterPro" id="IPR051177">
    <property type="entry name" value="CIK-Related_Protein"/>
</dbReference>
<proteinExistence type="predicted"/>
<dbReference type="Proteomes" id="UP000011083">
    <property type="component" value="Unassembled WGS sequence"/>
</dbReference>
<dbReference type="PROSITE" id="PS50011">
    <property type="entry name" value="PROTEIN_KINASE_DOM"/>
    <property type="match status" value="1"/>
</dbReference>
<dbReference type="EMBL" id="KB007883">
    <property type="protein sequence ID" value="ELR22551.1"/>
    <property type="molecule type" value="Genomic_DNA"/>
</dbReference>
<evidence type="ECO:0000256" key="1">
    <source>
        <dbReference type="SAM" id="MobiDB-lite"/>
    </source>
</evidence>
<dbReference type="Gene3D" id="1.25.10.10">
    <property type="entry name" value="Leucine-rich Repeat Variant"/>
    <property type="match status" value="1"/>
</dbReference>
<feature type="compositionally biased region" description="Acidic residues" evidence="1">
    <location>
        <begin position="456"/>
        <end position="479"/>
    </location>
</feature>
<protein>
    <submittedName>
        <fullName evidence="3">HEAT repeat domain containing protein</fullName>
    </submittedName>
</protein>
<dbReference type="InterPro" id="IPR016024">
    <property type="entry name" value="ARM-type_fold"/>
</dbReference>
<feature type="compositionally biased region" description="Low complexity" evidence="1">
    <location>
        <begin position="535"/>
        <end position="603"/>
    </location>
</feature>
<evidence type="ECO:0000313" key="3">
    <source>
        <dbReference type="EMBL" id="ELR22551.1"/>
    </source>
</evidence>
<dbReference type="InterPro" id="IPR011009">
    <property type="entry name" value="Kinase-like_dom_sf"/>
</dbReference>
<name>L8HDT8_ACACF</name>
<feature type="domain" description="Protein kinase" evidence="2">
    <location>
        <begin position="1"/>
        <end position="245"/>
    </location>
</feature>
<dbReference type="GO" id="GO:0005524">
    <property type="term" value="F:ATP binding"/>
    <property type="evidence" value="ECO:0007669"/>
    <property type="project" value="InterPro"/>
</dbReference>
<organism evidence="3 4">
    <name type="scientific">Acanthamoeba castellanii (strain ATCC 30010 / Neff)</name>
    <dbReference type="NCBI Taxonomy" id="1257118"/>
    <lineage>
        <taxon>Eukaryota</taxon>
        <taxon>Amoebozoa</taxon>
        <taxon>Discosea</taxon>
        <taxon>Longamoebia</taxon>
        <taxon>Centramoebida</taxon>
        <taxon>Acanthamoebidae</taxon>
        <taxon>Acanthamoeba</taxon>
    </lineage>
</organism>
<feature type="compositionally biased region" description="Gly residues" evidence="1">
    <location>
        <begin position="631"/>
        <end position="646"/>
    </location>
</feature>
<sequence>MKVSVFVFDVQKQPALADVARNTLKRLKTLRHPSLVTYLDGLELPTTFYMVTERVTPLRDALPDIKTNEHHLSWGLCQVLKGLQFLNGDCQLVHGNVTLSSIFVSKAGDWKLGGLEFVSSPSESAPALKQQLELVDSRYHSPEVKRDAAAALQKMAPHAIDMYMYGCLLYEVFNGPLKSQEDLTSAVISPPTLRRPEPAQLVATCKYFSNPLVDALQFLENIALKDSHEKDTFFGKLGNQIDHFPKQLCTQKILPSLVTALDYGYANSRALGPLLKIGSQLPPDDYAARITPSVVKWFGSTDREMRTNLLSNIESFAEHLTPSLINDKIYTNLALGFSDLSPKLRELTIRSIVVLAPKYYDAEEVAKKVLPCLSMLAVDIEKQVRTAALQGLRLFLEKLEKHSELMVSSSAGTDPAGGDHSAASAMPGAAGGEGILGWALGSISKKANAQDAGGWGDDDDWAKEDSDDGGWGNDDDDDWGGVPRAHEEDEADVFAPPKKQPVASPLRPAATRTAVAPTSPSAEKKGIPGLRRAEAATATAKPFSSASSSSFSGVAAKPAAASATATAISSRASSSTRSFSLAAAKKVEPATAAAAAAAAASPARSYSSPTGKSSGGNAWGASDDEEEEGKGAGGWGDDGWGDAAGDGGDDDGWDFPAAASPSAARKNTGGGPSPSSPSAPATGLSKLEQRALLRNQKKNTGKKD</sequence>
<gene>
    <name evidence="3" type="ORF">ACA1_142430</name>
</gene>
<dbReference type="Gene3D" id="1.10.510.10">
    <property type="entry name" value="Transferase(Phosphotransferase) domain 1"/>
    <property type="match status" value="1"/>
</dbReference>
<dbReference type="KEGG" id="acan:ACA1_142430"/>
<dbReference type="Gene3D" id="3.30.200.20">
    <property type="entry name" value="Phosphorylase Kinase, domain 1"/>
    <property type="match status" value="1"/>
</dbReference>
<dbReference type="GO" id="GO:0004672">
    <property type="term" value="F:protein kinase activity"/>
    <property type="evidence" value="ECO:0007669"/>
    <property type="project" value="InterPro"/>
</dbReference>
<dbReference type="RefSeq" id="XP_004349639.1">
    <property type="nucleotide sequence ID" value="XM_004349589.1"/>
</dbReference>
<dbReference type="InterPro" id="IPR000719">
    <property type="entry name" value="Prot_kinase_dom"/>
</dbReference>
<evidence type="ECO:0000313" key="4">
    <source>
        <dbReference type="Proteomes" id="UP000011083"/>
    </source>
</evidence>
<dbReference type="STRING" id="1257118.L8HDT8"/>
<reference evidence="3 4" key="1">
    <citation type="journal article" date="2013" name="Genome Biol.">
        <title>Genome of Acanthamoeba castellanii highlights extensive lateral gene transfer and early evolution of tyrosine kinase signaling.</title>
        <authorList>
            <person name="Clarke M."/>
            <person name="Lohan A.J."/>
            <person name="Liu B."/>
            <person name="Lagkouvardos I."/>
            <person name="Roy S."/>
            <person name="Zafar N."/>
            <person name="Bertelli C."/>
            <person name="Schilde C."/>
            <person name="Kianianmomeni A."/>
            <person name="Burglin T.R."/>
            <person name="Frech C."/>
            <person name="Turcotte B."/>
            <person name="Kopec K.O."/>
            <person name="Synnott J.M."/>
            <person name="Choo C."/>
            <person name="Paponov I."/>
            <person name="Finkler A."/>
            <person name="Soon Heng Tan C."/>
            <person name="Hutchins A.P."/>
            <person name="Weinmeier T."/>
            <person name="Rattei T."/>
            <person name="Chu J.S."/>
            <person name="Gimenez G."/>
            <person name="Irimia M."/>
            <person name="Rigden D.J."/>
            <person name="Fitzpatrick D.A."/>
            <person name="Lorenzo-Morales J."/>
            <person name="Bateman A."/>
            <person name="Chiu C.H."/>
            <person name="Tang P."/>
            <person name="Hegemann P."/>
            <person name="Fromm H."/>
            <person name="Raoult D."/>
            <person name="Greub G."/>
            <person name="Miranda-Saavedra D."/>
            <person name="Chen N."/>
            <person name="Nash P."/>
            <person name="Ginger M.L."/>
            <person name="Horn M."/>
            <person name="Schaap P."/>
            <person name="Caler L."/>
            <person name="Loftus B."/>
        </authorList>
    </citation>
    <scope>NUCLEOTIDE SEQUENCE [LARGE SCALE GENOMIC DNA]</scope>
    <source>
        <strain evidence="3 4">Neff</strain>
    </source>
</reference>
<dbReference type="OrthoDB" id="447103at2759"/>
<evidence type="ECO:0000259" key="2">
    <source>
        <dbReference type="PROSITE" id="PS50011"/>
    </source>
</evidence>
<feature type="region of interest" description="Disordered" evidence="1">
    <location>
        <begin position="448"/>
        <end position="704"/>
    </location>
</feature>
<dbReference type="SUPFAM" id="SSF48371">
    <property type="entry name" value="ARM repeat"/>
    <property type="match status" value="1"/>
</dbReference>